<reference evidence="2 3" key="1">
    <citation type="journal article" date="2016" name="Nat. Commun.">
        <title>Thousands of microbial genomes shed light on interconnected biogeochemical processes in an aquifer system.</title>
        <authorList>
            <person name="Anantharaman K."/>
            <person name="Brown C.T."/>
            <person name="Hug L.A."/>
            <person name="Sharon I."/>
            <person name="Castelle C.J."/>
            <person name="Probst A.J."/>
            <person name="Thomas B.C."/>
            <person name="Singh A."/>
            <person name="Wilkins M.J."/>
            <person name="Karaoz U."/>
            <person name="Brodie E.L."/>
            <person name="Williams K.H."/>
            <person name="Hubbard S.S."/>
            <person name="Banfield J.F."/>
        </authorList>
    </citation>
    <scope>NUCLEOTIDE SEQUENCE [LARGE SCALE GENOMIC DNA]</scope>
</reference>
<keyword evidence="1" id="KW-0472">Membrane</keyword>
<accession>A0A1F5EQE5</accession>
<evidence type="ECO:0000313" key="3">
    <source>
        <dbReference type="Proteomes" id="UP000185891"/>
    </source>
</evidence>
<feature type="transmembrane region" description="Helical" evidence="1">
    <location>
        <begin position="181"/>
        <end position="202"/>
    </location>
</feature>
<proteinExistence type="predicted"/>
<comment type="caution">
    <text evidence="2">The sequence shown here is derived from an EMBL/GenBank/DDBJ whole genome shotgun (WGS) entry which is preliminary data.</text>
</comment>
<gene>
    <name evidence="2" type="ORF">A3E89_01940</name>
</gene>
<sequence>MEQHTKATTNCSNDLVDPLRAEIIESQKARIDLLKYKLIAIAALGSIGLGLGSNRPENAPLILALIPLVCLYVDLLCYHNTMRILVIGQFFKKNSCPYETFIAEAGGVLSDAGLYLFRKNKGKTFHAKCNFRKLSDKSNNNYVSSREIRNEVSVQKETSDEKRKKPYKSGAGYFFELEDVALQWSTIFLSLILSAISIFNIITKTGFSSQSHTGYILAFTGIAGMILSYLFYKGFEKHKDTLFVVVQRLGESLIDEKTN</sequence>
<evidence type="ECO:0000256" key="1">
    <source>
        <dbReference type="SAM" id="Phobius"/>
    </source>
</evidence>
<protein>
    <submittedName>
        <fullName evidence="2">Uncharacterized protein</fullName>
    </submittedName>
</protein>
<dbReference type="AlphaFoldDB" id="A0A1F5EQE5"/>
<feature type="transmembrane region" description="Helical" evidence="1">
    <location>
        <begin position="214"/>
        <end position="232"/>
    </location>
</feature>
<evidence type="ECO:0000313" key="2">
    <source>
        <dbReference type="EMBL" id="OGD69619.1"/>
    </source>
</evidence>
<dbReference type="EMBL" id="MFAA01000004">
    <property type="protein sequence ID" value="OGD69619.1"/>
    <property type="molecule type" value="Genomic_DNA"/>
</dbReference>
<dbReference type="Proteomes" id="UP000185891">
    <property type="component" value="Unassembled WGS sequence"/>
</dbReference>
<keyword evidence="1" id="KW-1133">Transmembrane helix</keyword>
<keyword evidence="1" id="KW-0812">Transmembrane</keyword>
<name>A0A1F5EQE5_9BACT</name>
<feature type="transmembrane region" description="Helical" evidence="1">
    <location>
        <begin position="36"/>
        <end position="53"/>
    </location>
</feature>
<organism evidence="2 3">
    <name type="scientific">Candidatus Campbellbacteria bacterium RIFCSPHIGHO2_12_FULL_35_10</name>
    <dbReference type="NCBI Taxonomy" id="1797578"/>
    <lineage>
        <taxon>Bacteria</taxon>
        <taxon>Candidatus Campbelliibacteriota</taxon>
    </lineage>
</organism>
<feature type="transmembrane region" description="Helical" evidence="1">
    <location>
        <begin position="59"/>
        <end position="78"/>
    </location>
</feature>